<dbReference type="AlphaFoldDB" id="A0A0F9Q9N5"/>
<feature type="region of interest" description="Disordered" evidence="1">
    <location>
        <begin position="144"/>
        <end position="170"/>
    </location>
</feature>
<proteinExistence type="predicted"/>
<evidence type="ECO:0000313" key="2">
    <source>
        <dbReference type="EMBL" id="KKN02118.1"/>
    </source>
</evidence>
<comment type="caution">
    <text evidence="2">The sequence shown here is derived from an EMBL/GenBank/DDBJ whole genome shotgun (WGS) entry which is preliminary data.</text>
</comment>
<feature type="region of interest" description="Disordered" evidence="1">
    <location>
        <begin position="13"/>
        <end position="106"/>
    </location>
</feature>
<sequence>MTVEEVLATEIEAAVEESLEAEKGFEDTEVKQEETGGDVKITGDLNSTSGLAASGEEGKEEGKQNDNEGASGGVDENESSGPAGKNGEGTEGESGDAQAASGSIETPAISEGVLGLAVQAGFSLSEAKSFGSEQTLLKVIQIVGEKNTPAKEKEKEEQASLLSDLPKLDPEQYEPEAIETFNKMRDAIQKQQETIEQLVQGNQQSQENQAAQNEREITAWFDGKVAGLGKQYEKTLGEGSHGSLNQGSSQHAKREEIADHISLLAAGYASTGRESPSLDVLFDQATKFVLQDEMSGVKEKELSDRLRNRAKQHVARTGSTKVGTLETAEASEKELIDKIDQQFFKNR</sequence>
<evidence type="ECO:0000256" key="1">
    <source>
        <dbReference type="SAM" id="MobiDB-lite"/>
    </source>
</evidence>
<reference evidence="2" key="1">
    <citation type="journal article" date="2015" name="Nature">
        <title>Complex archaea that bridge the gap between prokaryotes and eukaryotes.</title>
        <authorList>
            <person name="Spang A."/>
            <person name="Saw J.H."/>
            <person name="Jorgensen S.L."/>
            <person name="Zaremba-Niedzwiedzka K."/>
            <person name="Martijn J."/>
            <person name="Lind A.E."/>
            <person name="van Eijk R."/>
            <person name="Schleper C."/>
            <person name="Guy L."/>
            <person name="Ettema T.J."/>
        </authorList>
    </citation>
    <scope>NUCLEOTIDE SEQUENCE</scope>
</reference>
<accession>A0A0F9Q9N5</accession>
<feature type="region of interest" description="Disordered" evidence="1">
    <location>
        <begin position="300"/>
        <end position="321"/>
    </location>
</feature>
<feature type="compositionally biased region" description="Basic and acidic residues" evidence="1">
    <location>
        <begin position="56"/>
        <end position="66"/>
    </location>
</feature>
<name>A0A0F9Q9N5_9ZZZZ</name>
<feature type="compositionally biased region" description="Basic and acidic residues" evidence="1">
    <location>
        <begin position="20"/>
        <end position="34"/>
    </location>
</feature>
<gene>
    <name evidence="2" type="ORF">LCGC14_1120950</name>
</gene>
<feature type="compositionally biased region" description="Basic and acidic residues" evidence="1">
    <location>
        <begin position="148"/>
        <end position="158"/>
    </location>
</feature>
<organism evidence="2">
    <name type="scientific">marine sediment metagenome</name>
    <dbReference type="NCBI Taxonomy" id="412755"/>
    <lineage>
        <taxon>unclassified sequences</taxon>
        <taxon>metagenomes</taxon>
        <taxon>ecological metagenomes</taxon>
    </lineage>
</organism>
<protein>
    <submittedName>
        <fullName evidence="2">Uncharacterized protein</fullName>
    </submittedName>
</protein>
<dbReference type="EMBL" id="LAZR01005182">
    <property type="protein sequence ID" value="KKN02118.1"/>
    <property type="molecule type" value="Genomic_DNA"/>
</dbReference>